<dbReference type="GO" id="GO:0003723">
    <property type="term" value="F:RNA binding"/>
    <property type="evidence" value="ECO:0007669"/>
    <property type="project" value="UniProtKB-KW"/>
</dbReference>
<dbReference type="EMBL" id="AM465544">
    <property type="protein sequence ID" value="CAN61607.1"/>
    <property type="molecule type" value="Genomic_DNA"/>
</dbReference>
<organism evidence="8">
    <name type="scientific">Vitis vinifera</name>
    <name type="common">Grape</name>
    <dbReference type="NCBI Taxonomy" id="29760"/>
    <lineage>
        <taxon>Eukaryota</taxon>
        <taxon>Viridiplantae</taxon>
        <taxon>Streptophyta</taxon>
        <taxon>Embryophyta</taxon>
        <taxon>Tracheophyta</taxon>
        <taxon>Spermatophyta</taxon>
        <taxon>Magnoliopsida</taxon>
        <taxon>eudicotyledons</taxon>
        <taxon>Gunneridae</taxon>
        <taxon>Pentapetalae</taxon>
        <taxon>rosids</taxon>
        <taxon>Vitales</taxon>
        <taxon>Vitaceae</taxon>
        <taxon>Viteae</taxon>
        <taxon>Vitis</taxon>
    </lineage>
</organism>
<dbReference type="InterPro" id="IPR011545">
    <property type="entry name" value="DEAD/DEAH_box_helicase_dom"/>
</dbReference>
<evidence type="ECO:0000256" key="1">
    <source>
        <dbReference type="ARBA" id="ARBA00012552"/>
    </source>
</evidence>
<accession>A5BNE7</accession>
<evidence type="ECO:0000259" key="7">
    <source>
        <dbReference type="PROSITE" id="PS51192"/>
    </source>
</evidence>
<proteinExistence type="predicted"/>
<dbReference type="InterPro" id="IPR027417">
    <property type="entry name" value="P-loop_NTPase"/>
</dbReference>
<dbReference type="InterPro" id="IPR001650">
    <property type="entry name" value="Helicase_C-like"/>
</dbReference>
<dbReference type="GO" id="GO:0005524">
    <property type="term" value="F:ATP binding"/>
    <property type="evidence" value="ECO:0007669"/>
    <property type="project" value="UniProtKB-KW"/>
</dbReference>
<protein>
    <recommendedName>
        <fullName evidence="1">RNA helicase</fullName>
        <ecNumber evidence="1">3.6.4.13</ecNumber>
    </recommendedName>
</protein>
<gene>
    <name evidence="8" type="ORF">VITISV_040121</name>
</gene>
<dbReference type="AlphaFoldDB" id="A5BNE7"/>
<sequence>MAKSSETSNSDSHQHDSNMNGLCLLNVLCEGIEKPSAIQQKGIVPFCKGLDVIQQAQSGTGKTATFCSGILQQLNEELTQCQALVLAPTRELAQQIEKVMRALGDHLNVKIYEIFQLLPERIQVGVFSATMPPEVLEITKKFINKPVRILVKREELTLEGIRQFHVNVERESVIFANTRRKVDCFTDQLRSRDHTVSATHGDMDQKTRDLIMREFRSGSMREFRSGSSHDHWTTIRRVLKYLRGTINYDLCFSGFPSVLEGFSDANWISHSDEMKSTSGYVFILGGSVVFWKSAKQTCITRSTMEVEFITLEKASFEAKWLRNLSPDINVTNLVCVYAL</sequence>
<keyword evidence="4" id="KW-0347">Helicase</keyword>
<dbReference type="Pfam" id="PF00270">
    <property type="entry name" value="DEAD"/>
    <property type="match status" value="1"/>
</dbReference>
<evidence type="ECO:0000256" key="6">
    <source>
        <dbReference type="ARBA" id="ARBA00022884"/>
    </source>
</evidence>
<reference evidence="8" key="1">
    <citation type="journal article" date="2007" name="PLoS ONE">
        <title>The first genome sequence of an elite grapevine cultivar (Pinot noir Vitis vinifera L.): coping with a highly heterozygous genome.</title>
        <authorList>
            <person name="Velasco R."/>
            <person name="Zharkikh A."/>
            <person name="Troggio M."/>
            <person name="Cartwright D.A."/>
            <person name="Cestaro A."/>
            <person name="Pruss D."/>
            <person name="Pindo M."/>
            <person name="FitzGerald L.M."/>
            <person name="Vezzulli S."/>
            <person name="Reid J."/>
            <person name="Malacarne G."/>
            <person name="Iliev D."/>
            <person name="Coppola G."/>
            <person name="Wardell B."/>
            <person name="Micheletti D."/>
            <person name="Macalma T."/>
            <person name="Facci M."/>
            <person name="Mitchell J.T."/>
            <person name="Perazzolli M."/>
            <person name="Eldredge G."/>
            <person name="Gatto P."/>
            <person name="Oyzerski R."/>
            <person name="Moretto M."/>
            <person name="Gutin N."/>
            <person name="Stefanini M."/>
            <person name="Chen Y."/>
            <person name="Segala C."/>
            <person name="Davenport C."/>
            <person name="Dematte L."/>
            <person name="Mraz A."/>
            <person name="Battilana J."/>
            <person name="Stormo K."/>
            <person name="Costa F."/>
            <person name="Tao Q."/>
            <person name="Si-Ammour A."/>
            <person name="Harkins T."/>
            <person name="Lackey A."/>
            <person name="Perbost C."/>
            <person name="Taillon B."/>
            <person name="Stella A."/>
            <person name="Solovyev V."/>
            <person name="Fawcett J.A."/>
            <person name="Sterck L."/>
            <person name="Vandepoele K."/>
            <person name="Grando S.M."/>
            <person name="Toppo S."/>
            <person name="Moser C."/>
            <person name="Lanchbury J."/>
            <person name="Bogden R."/>
            <person name="Skolnick M."/>
            <person name="Sgaramella V."/>
            <person name="Bhatnagar S.K."/>
            <person name="Fontana P."/>
            <person name="Gutin A."/>
            <person name="Van de Peer Y."/>
            <person name="Salamini F."/>
            <person name="Viola R."/>
        </authorList>
    </citation>
    <scope>NUCLEOTIDE SEQUENCE</scope>
</reference>
<dbReference type="CDD" id="cd09272">
    <property type="entry name" value="RNase_HI_RT_Ty1"/>
    <property type="match status" value="1"/>
</dbReference>
<dbReference type="Pfam" id="PF00271">
    <property type="entry name" value="Helicase_C"/>
    <property type="match status" value="1"/>
</dbReference>
<keyword evidence="2" id="KW-0547">Nucleotide-binding</keyword>
<keyword evidence="5" id="KW-0067">ATP-binding</keyword>
<dbReference type="EC" id="3.6.4.13" evidence="1"/>
<keyword evidence="3" id="KW-0378">Hydrolase</keyword>
<dbReference type="InterPro" id="IPR014001">
    <property type="entry name" value="Helicase_ATP-bd"/>
</dbReference>
<dbReference type="SMART" id="SM00487">
    <property type="entry name" value="DEXDc"/>
    <property type="match status" value="1"/>
</dbReference>
<feature type="domain" description="Helicase ATP-binding" evidence="7">
    <location>
        <begin position="43"/>
        <end position="218"/>
    </location>
</feature>
<dbReference type="Gene3D" id="3.40.50.300">
    <property type="entry name" value="P-loop containing nucleotide triphosphate hydrolases"/>
    <property type="match status" value="3"/>
</dbReference>
<evidence type="ECO:0000256" key="4">
    <source>
        <dbReference type="ARBA" id="ARBA00022806"/>
    </source>
</evidence>
<dbReference type="GO" id="GO:0003724">
    <property type="term" value="F:RNA helicase activity"/>
    <property type="evidence" value="ECO:0007669"/>
    <property type="project" value="UniProtKB-EC"/>
</dbReference>
<dbReference type="PROSITE" id="PS51192">
    <property type="entry name" value="HELICASE_ATP_BIND_1"/>
    <property type="match status" value="1"/>
</dbReference>
<dbReference type="SUPFAM" id="SSF52540">
    <property type="entry name" value="P-loop containing nucleoside triphosphate hydrolases"/>
    <property type="match status" value="2"/>
</dbReference>
<evidence type="ECO:0000256" key="5">
    <source>
        <dbReference type="ARBA" id="ARBA00022840"/>
    </source>
</evidence>
<dbReference type="PANTHER" id="PTHR47958">
    <property type="entry name" value="ATP-DEPENDENT RNA HELICASE DBP3"/>
    <property type="match status" value="1"/>
</dbReference>
<dbReference type="GO" id="GO:0016787">
    <property type="term" value="F:hydrolase activity"/>
    <property type="evidence" value="ECO:0007669"/>
    <property type="project" value="UniProtKB-KW"/>
</dbReference>
<evidence type="ECO:0000313" key="8">
    <source>
        <dbReference type="EMBL" id="CAN61607.1"/>
    </source>
</evidence>
<keyword evidence="6" id="KW-0694">RNA-binding</keyword>
<evidence type="ECO:0000256" key="2">
    <source>
        <dbReference type="ARBA" id="ARBA00022741"/>
    </source>
</evidence>
<name>A5BNE7_VITVI</name>
<evidence type="ECO:0000256" key="3">
    <source>
        <dbReference type="ARBA" id="ARBA00022801"/>
    </source>
</evidence>
<dbReference type="ExpressionAtlas" id="A5BNE7">
    <property type="expression patterns" value="baseline and differential"/>
</dbReference>